<name>A0A8S0R8X8_OLEEU</name>
<proteinExistence type="predicted"/>
<dbReference type="Gramene" id="OE9A009993T1">
    <property type="protein sequence ID" value="OE9A009993C1"/>
    <property type="gene ID" value="OE9A009993"/>
</dbReference>
<dbReference type="AlphaFoldDB" id="A0A8S0R8X8"/>
<comment type="caution">
    <text evidence="1">The sequence shown here is derived from an EMBL/GenBank/DDBJ whole genome shotgun (WGS) entry which is preliminary data.</text>
</comment>
<sequence>MAVSGCSRLFRPSNAVQVRISPVVLRPLPMEKKSNCFAERRRRRRLVRQLSNKARRNCSNIGVAQVAVASWQNNQQASRLTPAAKAVGAAAISPSMAPVEVETGVEENG</sequence>
<evidence type="ECO:0000313" key="1">
    <source>
        <dbReference type="EMBL" id="CAA2974846.1"/>
    </source>
</evidence>
<gene>
    <name evidence="1" type="ORF">OLEA9_A009993</name>
</gene>
<evidence type="ECO:0000313" key="2">
    <source>
        <dbReference type="Proteomes" id="UP000594638"/>
    </source>
</evidence>
<organism evidence="1 2">
    <name type="scientific">Olea europaea subsp. europaea</name>
    <dbReference type="NCBI Taxonomy" id="158383"/>
    <lineage>
        <taxon>Eukaryota</taxon>
        <taxon>Viridiplantae</taxon>
        <taxon>Streptophyta</taxon>
        <taxon>Embryophyta</taxon>
        <taxon>Tracheophyta</taxon>
        <taxon>Spermatophyta</taxon>
        <taxon>Magnoliopsida</taxon>
        <taxon>eudicotyledons</taxon>
        <taxon>Gunneridae</taxon>
        <taxon>Pentapetalae</taxon>
        <taxon>asterids</taxon>
        <taxon>lamiids</taxon>
        <taxon>Lamiales</taxon>
        <taxon>Oleaceae</taxon>
        <taxon>Oleeae</taxon>
        <taxon>Olea</taxon>
    </lineage>
</organism>
<dbReference type="EMBL" id="CACTIH010002205">
    <property type="protein sequence ID" value="CAA2974846.1"/>
    <property type="molecule type" value="Genomic_DNA"/>
</dbReference>
<dbReference type="OrthoDB" id="1939145at2759"/>
<keyword evidence="2" id="KW-1185">Reference proteome</keyword>
<protein>
    <submittedName>
        <fullName evidence="1">Cystathionine gamma-synthase 1, chloroplastic</fullName>
    </submittedName>
</protein>
<accession>A0A8S0R8X8</accession>
<dbReference type="Proteomes" id="UP000594638">
    <property type="component" value="Unassembled WGS sequence"/>
</dbReference>
<reference evidence="1 2" key="1">
    <citation type="submission" date="2019-12" db="EMBL/GenBank/DDBJ databases">
        <authorList>
            <person name="Alioto T."/>
            <person name="Alioto T."/>
            <person name="Gomez Garrido J."/>
        </authorList>
    </citation>
    <scope>NUCLEOTIDE SEQUENCE [LARGE SCALE GENOMIC DNA]</scope>
</reference>